<evidence type="ECO:0000259" key="2">
    <source>
        <dbReference type="Pfam" id="PF18576"/>
    </source>
</evidence>
<dbReference type="EMBL" id="JAUSTQ010000006">
    <property type="protein sequence ID" value="MDQ0159845.1"/>
    <property type="molecule type" value="Genomic_DNA"/>
</dbReference>
<comment type="caution">
    <text evidence="4">The sequence shown here is derived from an EMBL/GenBank/DDBJ whole genome shotgun (WGS) entry which is preliminary data.</text>
</comment>
<name>A0ABT9VG67_9BACI</name>
<feature type="domain" description="Nucleotidyltransferase-like" evidence="1">
    <location>
        <begin position="1"/>
        <end position="119"/>
    </location>
</feature>
<dbReference type="Gene3D" id="1.20.120.330">
    <property type="entry name" value="Nucleotidyltransferases domain 2"/>
    <property type="match status" value="1"/>
</dbReference>
<accession>A0ABT9VG67</accession>
<dbReference type="InterPro" id="IPR029348">
    <property type="entry name" value="NTF-like"/>
</dbReference>
<dbReference type="Proteomes" id="UP001224359">
    <property type="component" value="Unassembled WGS sequence"/>
</dbReference>
<evidence type="ECO:0000259" key="3">
    <source>
        <dbReference type="Pfam" id="PF22339"/>
    </source>
</evidence>
<protein>
    <recommendedName>
        <fullName evidence="6">Nucleotidyltransferase-like</fullName>
    </recommendedName>
</protein>
<evidence type="ECO:0008006" key="6">
    <source>
        <dbReference type="Google" id="ProtNLM"/>
    </source>
</evidence>
<dbReference type="RefSeq" id="WP_306976628.1">
    <property type="nucleotide sequence ID" value="NZ_JAUSTQ010000006.1"/>
</dbReference>
<proteinExistence type="predicted"/>
<evidence type="ECO:0000313" key="4">
    <source>
        <dbReference type="EMBL" id="MDQ0159845.1"/>
    </source>
</evidence>
<dbReference type="Gene3D" id="1.10.10.10">
    <property type="entry name" value="Winged helix-like DNA-binding domain superfamily/Winged helix DNA-binding domain"/>
    <property type="match status" value="1"/>
</dbReference>
<organism evidence="4 5">
    <name type="scientific">Alkalibacillus salilacus</name>
    <dbReference type="NCBI Taxonomy" id="284582"/>
    <lineage>
        <taxon>Bacteria</taxon>
        <taxon>Bacillati</taxon>
        <taxon>Bacillota</taxon>
        <taxon>Bacilli</taxon>
        <taxon>Bacillales</taxon>
        <taxon>Bacillaceae</taxon>
        <taxon>Alkalibacillus</taxon>
    </lineage>
</organism>
<dbReference type="Pfam" id="PF22339">
    <property type="entry name" value="YgxA-like_sub_bind"/>
    <property type="match status" value="1"/>
</dbReference>
<feature type="domain" description="YgxA-like substrate binding" evidence="3">
    <location>
        <begin position="121"/>
        <end position="219"/>
    </location>
</feature>
<evidence type="ECO:0000259" key="1">
    <source>
        <dbReference type="Pfam" id="PF14540"/>
    </source>
</evidence>
<dbReference type="InterPro" id="IPR036388">
    <property type="entry name" value="WH-like_DNA-bd_sf"/>
</dbReference>
<sequence>MENVLRPIYQERASHANTLGILKLQKNDSYLSVTDQFDCILLVIVKEAQDPWYVKHYEFNDQQKAAMHIVSESLLHEWIDTSGYRKIVEWLTKGSIIYDRNDYVADLKMMLRDFPEQSRKLRKVIEFAKLVRSYRECKELFEIKHYLDANSLMIRSLHYLARLTVIEKGFHPENMVWNQVQRIDPEVYKLYRELIDGDEPVEKRIQLMILASDFAIHSRAEQSVKHLLDIMSESNEPWTFGDLKLHPEVNHYALDLSILLEYLVEKGIVETHLLETKGKQVYHRCYHVAENGD</sequence>
<evidence type="ECO:0000313" key="5">
    <source>
        <dbReference type="Proteomes" id="UP001224359"/>
    </source>
</evidence>
<gene>
    <name evidence="4" type="ORF">J2S77_001831</name>
</gene>
<dbReference type="InterPro" id="IPR054515">
    <property type="entry name" value="YgxA-like_substrate-bd"/>
</dbReference>
<dbReference type="InterPro" id="IPR041143">
    <property type="entry name" value="YgxA_HTH"/>
</dbReference>
<dbReference type="Gene3D" id="3.30.460.10">
    <property type="entry name" value="Beta Polymerase, domain 2"/>
    <property type="match status" value="1"/>
</dbReference>
<reference evidence="4 5" key="1">
    <citation type="submission" date="2023-07" db="EMBL/GenBank/DDBJ databases">
        <title>Genomic Encyclopedia of Type Strains, Phase IV (KMG-IV): sequencing the most valuable type-strain genomes for metagenomic binning, comparative biology and taxonomic classification.</title>
        <authorList>
            <person name="Goeker M."/>
        </authorList>
    </citation>
    <scope>NUCLEOTIDE SEQUENCE [LARGE SCALE GENOMIC DNA]</scope>
    <source>
        <strain evidence="4 5">DSM 16460</strain>
    </source>
</reference>
<dbReference type="Pfam" id="PF18576">
    <property type="entry name" value="HTH_52"/>
    <property type="match status" value="1"/>
</dbReference>
<keyword evidence="5" id="KW-1185">Reference proteome</keyword>
<feature type="domain" description="YgxA-like helix-turn-helix" evidence="2">
    <location>
        <begin position="225"/>
        <end position="288"/>
    </location>
</feature>
<dbReference type="Pfam" id="PF14540">
    <property type="entry name" value="NTF-like"/>
    <property type="match status" value="1"/>
</dbReference>
<dbReference type="InterPro" id="IPR043519">
    <property type="entry name" value="NT_sf"/>
</dbReference>